<dbReference type="GO" id="GO:0043139">
    <property type="term" value="F:5'-3' DNA helicase activity"/>
    <property type="evidence" value="ECO:0007669"/>
    <property type="project" value="UniProtKB-EC"/>
</dbReference>
<dbReference type="SUPFAM" id="SSF52540">
    <property type="entry name" value="P-loop containing nucleoside triphosphate hydrolases"/>
    <property type="match status" value="1"/>
</dbReference>
<reference evidence="15 16" key="1">
    <citation type="submission" date="2019-03" db="EMBL/GenBank/DDBJ databases">
        <title>Genomic Encyclopedia of Type Strains, Phase IV (KMG-IV): sequencing the most valuable type-strain genomes for metagenomic binning, comparative biology and taxonomic classification.</title>
        <authorList>
            <person name="Goeker M."/>
        </authorList>
    </citation>
    <scope>NUCLEOTIDE SEQUENCE [LARGE SCALE GENOMIC DNA]</scope>
    <source>
        <strain evidence="15 16">DSM 26377</strain>
    </source>
</reference>
<protein>
    <recommendedName>
        <fullName evidence="12 13">Replicative DNA helicase</fullName>
        <ecNumber evidence="12 13">5.6.2.3</ecNumber>
    </recommendedName>
</protein>
<evidence type="ECO:0000313" key="16">
    <source>
        <dbReference type="Proteomes" id="UP000295341"/>
    </source>
</evidence>
<keyword evidence="3 13" id="KW-0235">DNA replication</keyword>
<organism evidence="15 16">
    <name type="scientific">Panacagrimonas perspica</name>
    <dbReference type="NCBI Taxonomy" id="381431"/>
    <lineage>
        <taxon>Bacteria</taxon>
        <taxon>Pseudomonadati</taxon>
        <taxon>Pseudomonadota</taxon>
        <taxon>Gammaproteobacteria</taxon>
        <taxon>Nevskiales</taxon>
        <taxon>Nevskiaceae</taxon>
        <taxon>Panacagrimonas</taxon>
    </lineage>
</organism>
<evidence type="ECO:0000256" key="12">
    <source>
        <dbReference type="NCBIfam" id="TIGR00665"/>
    </source>
</evidence>
<dbReference type="InterPro" id="IPR003593">
    <property type="entry name" value="AAA+_ATPase"/>
</dbReference>
<dbReference type="NCBIfam" id="NF004384">
    <property type="entry name" value="PRK05748.1"/>
    <property type="match status" value="1"/>
</dbReference>
<dbReference type="NCBIfam" id="TIGR00665">
    <property type="entry name" value="DnaB"/>
    <property type="match status" value="1"/>
</dbReference>
<comment type="similarity">
    <text evidence="1 13">Belongs to the helicase family. DnaB subfamily.</text>
</comment>
<dbReference type="InterPro" id="IPR007692">
    <property type="entry name" value="DNA_helicase_DnaB"/>
</dbReference>
<dbReference type="EMBL" id="SOBT01000014">
    <property type="protein sequence ID" value="TDU22456.1"/>
    <property type="molecule type" value="Genomic_DNA"/>
</dbReference>
<keyword evidence="5 13" id="KW-0378">Hydrolase</keyword>
<proteinExistence type="inferred from homology"/>
<comment type="catalytic activity">
    <reaction evidence="11 13">
        <text>ATP + H2O = ADP + phosphate + H(+)</text>
        <dbReference type="Rhea" id="RHEA:13065"/>
        <dbReference type="ChEBI" id="CHEBI:15377"/>
        <dbReference type="ChEBI" id="CHEBI:15378"/>
        <dbReference type="ChEBI" id="CHEBI:30616"/>
        <dbReference type="ChEBI" id="CHEBI:43474"/>
        <dbReference type="ChEBI" id="CHEBI:456216"/>
        <dbReference type="EC" id="5.6.2.3"/>
    </reaction>
</comment>
<dbReference type="GO" id="GO:0006269">
    <property type="term" value="P:DNA replication, synthesis of primer"/>
    <property type="evidence" value="ECO:0007669"/>
    <property type="project" value="UniProtKB-UniRule"/>
</dbReference>
<dbReference type="AlphaFoldDB" id="A0A4V3F3R2"/>
<dbReference type="Gene3D" id="1.10.860.10">
    <property type="entry name" value="DNAb Helicase, Chain A"/>
    <property type="match status" value="1"/>
</dbReference>
<evidence type="ECO:0000256" key="8">
    <source>
        <dbReference type="ARBA" id="ARBA00023125"/>
    </source>
</evidence>
<dbReference type="RefSeq" id="WP_133884037.1">
    <property type="nucleotide sequence ID" value="NZ_MWIN01000025.1"/>
</dbReference>
<keyword evidence="6 13" id="KW-0347">Helicase</keyword>
<dbReference type="Gene3D" id="3.40.50.300">
    <property type="entry name" value="P-loop containing nucleotide triphosphate hydrolases"/>
    <property type="match status" value="1"/>
</dbReference>
<dbReference type="GO" id="GO:0003677">
    <property type="term" value="F:DNA binding"/>
    <property type="evidence" value="ECO:0007669"/>
    <property type="project" value="UniProtKB-UniRule"/>
</dbReference>
<evidence type="ECO:0000256" key="9">
    <source>
        <dbReference type="ARBA" id="ARBA00023235"/>
    </source>
</evidence>
<name>A0A4V3F3R2_9GAMM</name>
<evidence type="ECO:0000256" key="7">
    <source>
        <dbReference type="ARBA" id="ARBA00022840"/>
    </source>
</evidence>
<evidence type="ECO:0000313" key="15">
    <source>
        <dbReference type="EMBL" id="TDU22456.1"/>
    </source>
</evidence>
<evidence type="ECO:0000256" key="6">
    <source>
        <dbReference type="ARBA" id="ARBA00022806"/>
    </source>
</evidence>
<dbReference type="InterPro" id="IPR007694">
    <property type="entry name" value="DNA_helicase_DnaB-like_C"/>
</dbReference>
<sequence>MAQIRSLTPPPRQAPYSIETEQAVLGGLLLDNRAWNDIADRLGEQDFYRADHQLIWRGICELIGAAKPCDFVTLTEHLRLRGQLEEAGGLSYLGTLANETPSAANVMAYADLVRERSVLRSLIAAGGDIAEMGYRPDGRETAELIDHAEQAVFAIRERGAKAKSDYFRMPAVLDQVFERIQSVRDNPGGAAGLPSGFKEFDRATSGLGPGDLMILAARPSMGKTSLAMNIAENVAIDRKIGVAVFSMEMSAEQLGLRVLSSRSGVALKNLRDGNLGDAEMDALVWAMGRLRESPLFIDEAGGLSPMDLRAKARRLKQRENIGLMVVDYIQLMQVPGKGDNRVQEVSEISRQLKSLAKELAIPIIALSQLNRGLENRDNKRPRMSDLRESGGIEQDADLVVFIYRDWVYDKTKDEREAEIIIAKQRNGPLATIPLSFVGANTKFEDRVGGAGYE</sequence>
<comment type="caution">
    <text evidence="15">The sequence shown here is derived from an EMBL/GenBank/DDBJ whole genome shotgun (WGS) entry which is preliminary data.</text>
</comment>
<dbReference type="OrthoDB" id="9773982at2"/>
<dbReference type="InterPro" id="IPR007693">
    <property type="entry name" value="DNA_helicase_DnaB-like_N"/>
</dbReference>
<dbReference type="PROSITE" id="PS51199">
    <property type="entry name" value="SF4_HELICASE"/>
    <property type="match status" value="1"/>
</dbReference>
<keyword evidence="8 13" id="KW-0238">DNA-binding</keyword>
<gene>
    <name evidence="15" type="ORF">DFR24_4890</name>
</gene>
<evidence type="ECO:0000256" key="2">
    <source>
        <dbReference type="ARBA" id="ARBA00022515"/>
    </source>
</evidence>
<evidence type="ECO:0000256" key="1">
    <source>
        <dbReference type="ARBA" id="ARBA00008428"/>
    </source>
</evidence>
<dbReference type="GO" id="GO:0005829">
    <property type="term" value="C:cytosol"/>
    <property type="evidence" value="ECO:0007669"/>
    <property type="project" value="TreeGrafter"/>
</dbReference>
<keyword evidence="9" id="KW-0413">Isomerase</keyword>
<accession>A0A4V3F3R2</accession>
<dbReference type="GO" id="GO:1990077">
    <property type="term" value="C:primosome complex"/>
    <property type="evidence" value="ECO:0007669"/>
    <property type="project" value="UniProtKB-UniRule"/>
</dbReference>
<evidence type="ECO:0000256" key="11">
    <source>
        <dbReference type="ARBA" id="ARBA00048954"/>
    </source>
</evidence>
<dbReference type="SMART" id="SM00382">
    <property type="entry name" value="AAA"/>
    <property type="match status" value="1"/>
</dbReference>
<dbReference type="SUPFAM" id="SSF48024">
    <property type="entry name" value="N-terminal domain of DnaB helicase"/>
    <property type="match status" value="1"/>
</dbReference>
<dbReference type="PANTHER" id="PTHR30153">
    <property type="entry name" value="REPLICATIVE DNA HELICASE DNAB"/>
    <property type="match status" value="1"/>
</dbReference>
<dbReference type="GO" id="GO:0005524">
    <property type="term" value="F:ATP binding"/>
    <property type="evidence" value="ECO:0007669"/>
    <property type="project" value="UniProtKB-UniRule"/>
</dbReference>
<dbReference type="CDD" id="cd00984">
    <property type="entry name" value="DnaB_C"/>
    <property type="match status" value="1"/>
</dbReference>
<dbReference type="PANTHER" id="PTHR30153:SF2">
    <property type="entry name" value="REPLICATIVE DNA HELICASE"/>
    <property type="match status" value="1"/>
</dbReference>
<evidence type="ECO:0000256" key="13">
    <source>
        <dbReference type="RuleBase" id="RU362085"/>
    </source>
</evidence>
<dbReference type="EC" id="5.6.2.3" evidence="12 13"/>
<dbReference type="Pfam" id="PF03796">
    <property type="entry name" value="DnaB_C"/>
    <property type="match status" value="1"/>
</dbReference>
<dbReference type="FunFam" id="1.10.860.10:FF:000001">
    <property type="entry name" value="Replicative DNA helicase"/>
    <property type="match status" value="1"/>
</dbReference>
<keyword evidence="2 13" id="KW-0639">Primosome</keyword>
<dbReference type="InterPro" id="IPR036185">
    <property type="entry name" value="DNA_heli_DnaB-like_N_sf"/>
</dbReference>
<dbReference type="Pfam" id="PF00772">
    <property type="entry name" value="DnaB"/>
    <property type="match status" value="1"/>
</dbReference>
<dbReference type="Proteomes" id="UP000295341">
    <property type="component" value="Unassembled WGS sequence"/>
</dbReference>
<dbReference type="InterPro" id="IPR016136">
    <property type="entry name" value="DNA_helicase_N/primase_C"/>
</dbReference>
<dbReference type="InterPro" id="IPR027417">
    <property type="entry name" value="P-loop_NTPase"/>
</dbReference>
<keyword evidence="16" id="KW-1185">Reference proteome</keyword>
<evidence type="ECO:0000259" key="14">
    <source>
        <dbReference type="PROSITE" id="PS51199"/>
    </source>
</evidence>
<evidence type="ECO:0000256" key="4">
    <source>
        <dbReference type="ARBA" id="ARBA00022741"/>
    </source>
</evidence>
<evidence type="ECO:0000256" key="5">
    <source>
        <dbReference type="ARBA" id="ARBA00022801"/>
    </source>
</evidence>
<dbReference type="GO" id="GO:0016887">
    <property type="term" value="F:ATP hydrolysis activity"/>
    <property type="evidence" value="ECO:0007669"/>
    <property type="project" value="RHEA"/>
</dbReference>
<keyword evidence="4 13" id="KW-0547">Nucleotide-binding</keyword>
<feature type="domain" description="SF4 helicase" evidence="14">
    <location>
        <begin position="186"/>
        <end position="450"/>
    </location>
</feature>
<evidence type="ECO:0000256" key="10">
    <source>
        <dbReference type="ARBA" id="ARBA00044932"/>
    </source>
</evidence>
<evidence type="ECO:0000256" key="3">
    <source>
        <dbReference type="ARBA" id="ARBA00022705"/>
    </source>
</evidence>
<comment type="function">
    <text evidence="10 13">The main replicative DNA helicase, it participates in initiation and elongation during chromosome replication. Travels ahead of the DNA replisome, separating dsDNA into templates for DNA synthesis. A processive ATP-dependent 5'-3' DNA helicase it has DNA-dependent ATPase activity.</text>
</comment>
<keyword evidence="7 13" id="KW-0067">ATP-binding</keyword>